<evidence type="ECO:0000256" key="8">
    <source>
        <dbReference type="ARBA" id="ARBA00023128"/>
    </source>
</evidence>
<dbReference type="InterPro" id="IPR001129">
    <property type="entry name" value="Membr-assoc_MAPEG"/>
</dbReference>
<dbReference type="GO" id="GO:0006629">
    <property type="term" value="P:lipid metabolic process"/>
    <property type="evidence" value="ECO:0007669"/>
    <property type="project" value="UniProtKB-KW"/>
</dbReference>
<evidence type="ECO:0000256" key="20">
    <source>
        <dbReference type="ARBA" id="ARBA00076908"/>
    </source>
</evidence>
<dbReference type="AlphaFoldDB" id="A0A8T0I4P1"/>
<organism evidence="22 23">
    <name type="scientific">Ceratodon purpureus</name>
    <name type="common">Fire moss</name>
    <name type="synonym">Dicranum purpureum</name>
    <dbReference type="NCBI Taxonomy" id="3225"/>
    <lineage>
        <taxon>Eukaryota</taxon>
        <taxon>Viridiplantae</taxon>
        <taxon>Streptophyta</taxon>
        <taxon>Embryophyta</taxon>
        <taxon>Bryophyta</taxon>
        <taxon>Bryophytina</taxon>
        <taxon>Bryopsida</taxon>
        <taxon>Dicranidae</taxon>
        <taxon>Pseudoditrichales</taxon>
        <taxon>Ditrichaceae</taxon>
        <taxon>Ceratodon</taxon>
    </lineage>
</organism>
<keyword evidence="3 21" id="KW-0812">Transmembrane</keyword>
<dbReference type="Proteomes" id="UP000822688">
    <property type="component" value="Chromosome 4"/>
</dbReference>
<comment type="caution">
    <text evidence="22">The sequence shown here is derived from an EMBL/GenBank/DDBJ whole genome shotgun (WGS) entry which is preliminary data.</text>
</comment>
<evidence type="ECO:0000256" key="5">
    <source>
        <dbReference type="ARBA" id="ARBA00022989"/>
    </source>
</evidence>
<evidence type="ECO:0000256" key="13">
    <source>
        <dbReference type="ARBA" id="ARBA00037884"/>
    </source>
</evidence>
<sequence>MAVVLEFVEGYRWVVAAAIANVVVVTWMAGTVGGARRKYSVPYPTMYADEKEHKHAQAFNCVQRAHQNTVEFSPAFLMCLLIGGLQYPLVAAALGAVYGLARIQYFKGYSSGEANKRFSGGGFFFMPAYFGVVICATCFALHLFFPDLL</sequence>
<keyword evidence="7" id="KW-0443">Lipid metabolism</keyword>
<evidence type="ECO:0000256" key="21">
    <source>
        <dbReference type="SAM" id="Phobius"/>
    </source>
</evidence>
<name>A0A8T0I4P1_CERPU</name>
<dbReference type="GO" id="GO:0004602">
    <property type="term" value="F:glutathione peroxidase activity"/>
    <property type="evidence" value="ECO:0007669"/>
    <property type="project" value="TreeGrafter"/>
</dbReference>
<evidence type="ECO:0000256" key="11">
    <source>
        <dbReference type="ARBA" id="ARBA00023239"/>
    </source>
</evidence>
<dbReference type="GO" id="GO:0004364">
    <property type="term" value="F:glutathione transferase activity"/>
    <property type="evidence" value="ECO:0007669"/>
    <property type="project" value="TreeGrafter"/>
</dbReference>
<dbReference type="EC" id="4.4.1.20" evidence="15"/>
<comment type="catalytic activity">
    <reaction evidence="17">
        <text>15-deoxy-Delta(12,14)-prostaglandin J2 + glutathione = 15-deoxy-Delta(12,14)-prostaglandin J2-S-(R)-glutathione</text>
        <dbReference type="Rhea" id="RHEA:75963"/>
        <dbReference type="ChEBI" id="CHEBI:57925"/>
        <dbReference type="ChEBI" id="CHEBI:85236"/>
        <dbReference type="ChEBI" id="CHEBI:194498"/>
    </reaction>
    <physiologicalReaction direction="left-to-right" evidence="17">
        <dbReference type="Rhea" id="RHEA:75964"/>
    </physiologicalReaction>
</comment>
<evidence type="ECO:0000256" key="7">
    <source>
        <dbReference type="ARBA" id="ARBA00023098"/>
    </source>
</evidence>
<evidence type="ECO:0000256" key="10">
    <source>
        <dbReference type="ARBA" id="ARBA00023139"/>
    </source>
</evidence>
<comment type="pathway">
    <text evidence="14">Lipid metabolism; arachidonate metabolism.</text>
</comment>
<reference evidence="22" key="1">
    <citation type="submission" date="2020-06" db="EMBL/GenBank/DDBJ databases">
        <title>WGS assembly of Ceratodon purpureus strain R40.</title>
        <authorList>
            <person name="Carey S.B."/>
            <person name="Jenkins J."/>
            <person name="Shu S."/>
            <person name="Lovell J.T."/>
            <person name="Sreedasyam A."/>
            <person name="Maumus F."/>
            <person name="Tiley G.P."/>
            <person name="Fernandez-Pozo N."/>
            <person name="Barry K."/>
            <person name="Chen C."/>
            <person name="Wang M."/>
            <person name="Lipzen A."/>
            <person name="Daum C."/>
            <person name="Saski C.A."/>
            <person name="Payton A.C."/>
            <person name="Mcbreen J.C."/>
            <person name="Conrad R.E."/>
            <person name="Kollar L.M."/>
            <person name="Olsson S."/>
            <person name="Huttunen S."/>
            <person name="Landis J.B."/>
            <person name="Wickett N.J."/>
            <person name="Johnson M.G."/>
            <person name="Rensing S.A."/>
            <person name="Grimwood J."/>
            <person name="Schmutz J."/>
            <person name="Mcdaniel S.F."/>
        </authorList>
    </citation>
    <scope>NUCLEOTIDE SEQUENCE</scope>
    <source>
        <strain evidence="22">R40</strain>
    </source>
</reference>
<evidence type="ECO:0000256" key="19">
    <source>
        <dbReference type="ARBA" id="ARBA00075145"/>
    </source>
</evidence>
<evidence type="ECO:0000313" key="22">
    <source>
        <dbReference type="EMBL" id="KAG0578464.1"/>
    </source>
</evidence>
<keyword evidence="9 21" id="KW-0472">Membrane</keyword>
<feature type="transmembrane region" description="Helical" evidence="21">
    <location>
        <begin position="122"/>
        <end position="145"/>
    </location>
</feature>
<keyword evidence="5 21" id="KW-1133">Transmembrane helix</keyword>
<dbReference type="PANTHER" id="PTHR10250:SF22">
    <property type="entry name" value="MICROSOMAL GLUTATHIONE S-TRANSFERASE"/>
    <property type="match status" value="1"/>
</dbReference>
<keyword evidence="4" id="KW-1000">Mitochondrion outer membrane</keyword>
<protein>
    <recommendedName>
        <fullName evidence="18">Glutathione S-transferase 3, mitochondrial</fullName>
        <ecNumber evidence="15">4.4.1.20</ecNumber>
    </recommendedName>
    <alternativeName>
        <fullName evidence="19">Glutathione peroxidase MGST3</fullName>
    </alternativeName>
    <alternativeName>
        <fullName evidence="20">LTC4 synthase MGST3</fullName>
    </alternativeName>
</protein>
<dbReference type="SUPFAM" id="SSF161084">
    <property type="entry name" value="MAPEG domain-like"/>
    <property type="match status" value="1"/>
</dbReference>
<evidence type="ECO:0000256" key="17">
    <source>
        <dbReference type="ARBA" id="ARBA00051411"/>
    </source>
</evidence>
<evidence type="ECO:0000256" key="2">
    <source>
        <dbReference type="ARBA" id="ARBA00022679"/>
    </source>
</evidence>
<gene>
    <name evidence="22" type="ORF">KC19_4G025100</name>
</gene>
<evidence type="ECO:0000256" key="4">
    <source>
        <dbReference type="ARBA" id="ARBA00022787"/>
    </source>
</evidence>
<keyword evidence="8" id="KW-0496">Mitochondrion</keyword>
<comment type="subcellular location">
    <subcellularLocation>
        <location evidence="1">Mitochondrion outer membrane</location>
        <topology evidence="1">Multi-pass membrane protein</topology>
    </subcellularLocation>
</comment>
<evidence type="ECO:0000256" key="1">
    <source>
        <dbReference type="ARBA" id="ARBA00004374"/>
    </source>
</evidence>
<dbReference type="FunFam" id="1.20.120.550:FF:000004">
    <property type="entry name" value="Microsomal glutathione S-transferase 3"/>
    <property type="match status" value="1"/>
</dbReference>
<keyword evidence="23" id="KW-1185">Reference proteome</keyword>
<dbReference type="GO" id="GO:0005635">
    <property type="term" value="C:nuclear envelope"/>
    <property type="evidence" value="ECO:0007669"/>
    <property type="project" value="TreeGrafter"/>
</dbReference>
<keyword evidence="11" id="KW-0456">Lyase</keyword>
<dbReference type="OrthoDB" id="410651at2759"/>
<comment type="catalytic activity">
    <reaction evidence="16">
        <text>leukotriene C4 = leukotriene A4 + glutathione</text>
        <dbReference type="Rhea" id="RHEA:17617"/>
        <dbReference type="ChEBI" id="CHEBI:57463"/>
        <dbReference type="ChEBI" id="CHEBI:57925"/>
        <dbReference type="ChEBI" id="CHEBI:57973"/>
        <dbReference type="EC" id="4.4.1.20"/>
    </reaction>
    <physiologicalReaction direction="right-to-left" evidence="16">
        <dbReference type="Rhea" id="RHEA:17619"/>
    </physiologicalReaction>
</comment>
<evidence type="ECO:0000256" key="16">
    <source>
        <dbReference type="ARBA" id="ARBA00049298"/>
    </source>
</evidence>
<dbReference type="InterPro" id="IPR023352">
    <property type="entry name" value="MAPEG-like_dom_sf"/>
</dbReference>
<keyword evidence="2" id="KW-0808">Transferase</keyword>
<evidence type="ECO:0000256" key="6">
    <source>
        <dbReference type="ARBA" id="ARBA00023002"/>
    </source>
</evidence>
<evidence type="ECO:0000256" key="9">
    <source>
        <dbReference type="ARBA" id="ARBA00023136"/>
    </source>
</evidence>
<evidence type="ECO:0000256" key="14">
    <source>
        <dbReference type="ARBA" id="ARBA00037916"/>
    </source>
</evidence>
<evidence type="ECO:0000256" key="15">
    <source>
        <dbReference type="ARBA" id="ARBA00039056"/>
    </source>
</evidence>
<keyword evidence="12" id="KW-0449">Lipoprotein</keyword>
<dbReference type="Pfam" id="PF01124">
    <property type="entry name" value="MAPEG"/>
    <property type="match status" value="1"/>
</dbReference>
<keyword evidence="6" id="KW-0560">Oxidoreductase</keyword>
<dbReference type="GO" id="GO:0005741">
    <property type="term" value="C:mitochondrial outer membrane"/>
    <property type="evidence" value="ECO:0007669"/>
    <property type="project" value="UniProtKB-SubCell"/>
</dbReference>
<dbReference type="PANTHER" id="PTHR10250">
    <property type="entry name" value="MICROSOMAL GLUTATHIONE S-TRANSFERASE"/>
    <property type="match status" value="1"/>
</dbReference>
<evidence type="ECO:0000313" key="23">
    <source>
        <dbReference type="Proteomes" id="UP000822688"/>
    </source>
</evidence>
<accession>A0A8T0I4P1</accession>
<dbReference type="GO" id="GO:0005783">
    <property type="term" value="C:endoplasmic reticulum"/>
    <property type="evidence" value="ECO:0007669"/>
    <property type="project" value="TreeGrafter"/>
</dbReference>
<evidence type="ECO:0000256" key="12">
    <source>
        <dbReference type="ARBA" id="ARBA00023288"/>
    </source>
</evidence>
<dbReference type="Gene3D" id="1.20.120.550">
    <property type="entry name" value="Membrane associated eicosanoid/glutathione metabolism-like domain"/>
    <property type="match status" value="1"/>
</dbReference>
<dbReference type="EMBL" id="CM026424">
    <property type="protein sequence ID" value="KAG0578464.1"/>
    <property type="molecule type" value="Genomic_DNA"/>
</dbReference>
<dbReference type="InterPro" id="IPR050997">
    <property type="entry name" value="MAPEG"/>
</dbReference>
<keyword evidence="10" id="KW-0564">Palmitate</keyword>
<feature type="transmembrane region" description="Helical" evidence="21">
    <location>
        <begin position="75"/>
        <end position="101"/>
    </location>
</feature>
<evidence type="ECO:0000256" key="3">
    <source>
        <dbReference type="ARBA" id="ARBA00022692"/>
    </source>
</evidence>
<evidence type="ECO:0000256" key="18">
    <source>
        <dbReference type="ARBA" id="ARBA00069748"/>
    </source>
</evidence>
<feature type="transmembrane region" description="Helical" evidence="21">
    <location>
        <begin position="12"/>
        <end position="30"/>
    </location>
</feature>
<dbReference type="GO" id="GO:0004464">
    <property type="term" value="F:leukotriene-C4 synthase activity"/>
    <property type="evidence" value="ECO:0007669"/>
    <property type="project" value="UniProtKB-EC"/>
</dbReference>
<comment type="pathway">
    <text evidence="13">Lipid metabolism; leukotriene C4 biosynthesis.</text>
</comment>
<proteinExistence type="predicted"/>
<dbReference type="GO" id="GO:0006691">
    <property type="term" value="P:leukotriene metabolic process"/>
    <property type="evidence" value="ECO:0007669"/>
    <property type="project" value="UniProtKB-ARBA"/>
</dbReference>